<organism evidence="1 2">
    <name type="scientific">Linum trigynum</name>
    <dbReference type="NCBI Taxonomy" id="586398"/>
    <lineage>
        <taxon>Eukaryota</taxon>
        <taxon>Viridiplantae</taxon>
        <taxon>Streptophyta</taxon>
        <taxon>Embryophyta</taxon>
        <taxon>Tracheophyta</taxon>
        <taxon>Spermatophyta</taxon>
        <taxon>Magnoliopsida</taxon>
        <taxon>eudicotyledons</taxon>
        <taxon>Gunneridae</taxon>
        <taxon>Pentapetalae</taxon>
        <taxon>rosids</taxon>
        <taxon>fabids</taxon>
        <taxon>Malpighiales</taxon>
        <taxon>Linaceae</taxon>
        <taxon>Linum</taxon>
    </lineage>
</organism>
<reference evidence="1 2" key="1">
    <citation type="submission" date="2024-04" db="EMBL/GenBank/DDBJ databases">
        <authorList>
            <person name="Fracassetti M."/>
        </authorList>
    </citation>
    <scope>NUCLEOTIDE SEQUENCE [LARGE SCALE GENOMIC DNA]</scope>
</reference>
<accession>A0AAV2ESX0</accession>
<proteinExistence type="predicted"/>
<gene>
    <name evidence="1" type="ORF">LTRI10_LOCUS29729</name>
</gene>
<name>A0AAV2ESX0_9ROSI</name>
<sequence>MHPTNTTSCNFDYFSLLSAKTYSPIYRLPHGFIANMQYDDAVEICERADTIDLIMLQVDVENQGTSFLLSGRVTDLTTSWSPASRIHFVHLTIEDDFIGVDIVFPSSQLRTIVGSVFSHADVVNSDYMALLNMLGGQTFEVIVIVGPWNNAFGYCELVFVKLFLPLLN</sequence>
<evidence type="ECO:0000313" key="2">
    <source>
        <dbReference type="Proteomes" id="UP001497516"/>
    </source>
</evidence>
<dbReference type="AlphaFoldDB" id="A0AAV2ESX0"/>
<evidence type="ECO:0000313" key="1">
    <source>
        <dbReference type="EMBL" id="CAL1388828.1"/>
    </source>
</evidence>
<protein>
    <submittedName>
        <fullName evidence="1">Uncharacterized protein</fullName>
    </submittedName>
</protein>
<dbReference type="Proteomes" id="UP001497516">
    <property type="component" value="Chromosome 5"/>
</dbReference>
<keyword evidence="2" id="KW-1185">Reference proteome</keyword>
<dbReference type="EMBL" id="OZ034818">
    <property type="protein sequence ID" value="CAL1388828.1"/>
    <property type="molecule type" value="Genomic_DNA"/>
</dbReference>